<dbReference type="Pfam" id="PF01497">
    <property type="entry name" value="Peripla_BP_2"/>
    <property type="match status" value="1"/>
</dbReference>
<evidence type="ECO:0000256" key="2">
    <source>
        <dbReference type="ARBA" id="ARBA00008814"/>
    </source>
</evidence>
<proteinExistence type="inferred from homology"/>
<comment type="caution">
    <text evidence="10">The sequence shown here is derived from an EMBL/GenBank/DDBJ whole genome shotgun (WGS) entry which is preliminary data.</text>
</comment>
<dbReference type="PROSITE" id="PS00041">
    <property type="entry name" value="HTH_ARAC_FAMILY_1"/>
    <property type="match status" value="1"/>
</dbReference>
<feature type="domain" description="HTH araC/xylS-type" evidence="8">
    <location>
        <begin position="181"/>
        <end position="279"/>
    </location>
</feature>
<keyword evidence="6" id="KW-0238">DNA-binding</keyword>
<dbReference type="RefSeq" id="WP_123065250.1">
    <property type="nucleotide sequence ID" value="NZ_RIAS01000009.1"/>
</dbReference>
<evidence type="ECO:0000259" key="9">
    <source>
        <dbReference type="PROSITE" id="PS50983"/>
    </source>
</evidence>
<comment type="similarity">
    <text evidence="2">Belongs to the bacterial solute-binding protein 8 family.</text>
</comment>
<protein>
    <submittedName>
        <fullName evidence="10">ABC transporter substrate-binding protein</fullName>
    </submittedName>
</protein>
<dbReference type="PROSITE" id="PS50983">
    <property type="entry name" value="FE_B12_PBP"/>
    <property type="match status" value="1"/>
</dbReference>
<dbReference type="OrthoDB" id="2490497at2"/>
<dbReference type="EMBL" id="RIAS01000009">
    <property type="protein sequence ID" value="KAA8785461.1"/>
    <property type="molecule type" value="Genomic_DNA"/>
</dbReference>
<dbReference type="InterPro" id="IPR009057">
    <property type="entry name" value="Homeodomain-like_sf"/>
</dbReference>
<evidence type="ECO:0000259" key="8">
    <source>
        <dbReference type="PROSITE" id="PS01124"/>
    </source>
</evidence>
<dbReference type="GO" id="GO:0030288">
    <property type="term" value="C:outer membrane-bounded periplasmic space"/>
    <property type="evidence" value="ECO:0007669"/>
    <property type="project" value="TreeGrafter"/>
</dbReference>
<dbReference type="PANTHER" id="PTHR30532">
    <property type="entry name" value="IRON III DICITRATE-BINDING PERIPLASMIC PROTEIN"/>
    <property type="match status" value="1"/>
</dbReference>
<name>A0A5M9WV41_PAEAM</name>
<organism evidence="10 11">
    <name type="scientific">Paenibacillus amylolyticus</name>
    <dbReference type="NCBI Taxonomy" id="1451"/>
    <lineage>
        <taxon>Bacteria</taxon>
        <taxon>Bacillati</taxon>
        <taxon>Bacillota</taxon>
        <taxon>Bacilli</taxon>
        <taxon>Bacillales</taxon>
        <taxon>Paenibacillaceae</taxon>
        <taxon>Paenibacillus</taxon>
    </lineage>
</organism>
<evidence type="ECO:0000256" key="5">
    <source>
        <dbReference type="ARBA" id="ARBA00023015"/>
    </source>
</evidence>
<evidence type="ECO:0000256" key="1">
    <source>
        <dbReference type="ARBA" id="ARBA00004196"/>
    </source>
</evidence>
<dbReference type="AlphaFoldDB" id="A0A5M9WV41"/>
<keyword evidence="3" id="KW-0813">Transport</keyword>
<evidence type="ECO:0000256" key="7">
    <source>
        <dbReference type="ARBA" id="ARBA00023163"/>
    </source>
</evidence>
<dbReference type="Gene3D" id="1.10.10.60">
    <property type="entry name" value="Homeodomain-like"/>
    <property type="match status" value="2"/>
</dbReference>
<keyword evidence="4" id="KW-0732">Signal</keyword>
<dbReference type="InterPro" id="IPR018062">
    <property type="entry name" value="HTH_AraC-typ_CS"/>
</dbReference>
<accession>A0A5M9WV41</accession>
<sequence>MKNNQPADPVNEHSWLASLPYIQPIPDALFKLIHLVQLHDREALAHIEESWSTLHVLYVITSGQARLIGADGKLTLTTGSAFVRRAGRLLQHDHYRGTLSPVQGIAIAFDFTDQEQRFWPFGSPSPISSRLLVEKAAELAQVCMSGQNLSPFRPHILFYELLDMLQDQATVFPQPDHSWLDGALRYIHEMYAHPLTREQLAKASNVSPEHFSREFKRYTGFTFIEYVSRLRIRIAQECLLLGSPTLQEVARLTGYKDSFYLSRKFKQIVGAAPSHYRHFPKKIVSLTYNYTASLLALGCIPHLCAVASWMEHDLDEHVQHQIRQYAEHELLAHPQLIAKVNPDIIIGYAPHPALNELRMIAPTILMPFEELDWKQQFIEIGRITGLEPKAQAIIHRYHQLEHEANQTLDNLMGETRGSAVCLFLNGEQGAYIFGHGWGRASHILYESLGFQPPARMLKDGQLPSGYIHVPLSDIHLYAADHIFVAYPEEVAEQQAVHSQMNSASWSSLAAIRNGCVYEIDADMFYGFDPLSMMKQLKHMMHHFISHLSMP</sequence>
<keyword evidence="7" id="KW-0804">Transcription</keyword>
<keyword evidence="5" id="KW-0805">Transcription regulation</keyword>
<dbReference type="Proteomes" id="UP000323664">
    <property type="component" value="Unassembled WGS sequence"/>
</dbReference>
<dbReference type="SMART" id="SM00342">
    <property type="entry name" value="HTH_ARAC"/>
    <property type="match status" value="1"/>
</dbReference>
<dbReference type="SUPFAM" id="SSF53807">
    <property type="entry name" value="Helical backbone' metal receptor"/>
    <property type="match status" value="1"/>
</dbReference>
<dbReference type="PROSITE" id="PS01124">
    <property type="entry name" value="HTH_ARAC_FAMILY_2"/>
    <property type="match status" value="1"/>
</dbReference>
<dbReference type="GO" id="GO:0043565">
    <property type="term" value="F:sequence-specific DNA binding"/>
    <property type="evidence" value="ECO:0007669"/>
    <property type="project" value="InterPro"/>
</dbReference>
<dbReference type="InterPro" id="IPR051313">
    <property type="entry name" value="Bact_iron-sidero_bind"/>
</dbReference>
<evidence type="ECO:0000256" key="4">
    <source>
        <dbReference type="ARBA" id="ARBA00022729"/>
    </source>
</evidence>
<dbReference type="PANTHER" id="PTHR30532:SF26">
    <property type="entry name" value="IRON(3+)-HYDROXAMATE-BINDING PROTEIN FHUD"/>
    <property type="match status" value="1"/>
</dbReference>
<dbReference type="InterPro" id="IPR002491">
    <property type="entry name" value="ABC_transptr_periplasmic_BD"/>
</dbReference>
<dbReference type="GO" id="GO:0003700">
    <property type="term" value="F:DNA-binding transcription factor activity"/>
    <property type="evidence" value="ECO:0007669"/>
    <property type="project" value="InterPro"/>
</dbReference>
<evidence type="ECO:0000256" key="3">
    <source>
        <dbReference type="ARBA" id="ARBA00022448"/>
    </source>
</evidence>
<evidence type="ECO:0000313" key="10">
    <source>
        <dbReference type="EMBL" id="KAA8785461.1"/>
    </source>
</evidence>
<feature type="domain" description="Fe/B12 periplasmic-binding" evidence="9">
    <location>
        <begin position="282"/>
        <end position="547"/>
    </location>
</feature>
<reference evidence="10 11" key="1">
    <citation type="journal article" date="2019" name="J. Ind. Microbiol. Biotechnol.">
        <title>Paenibacillus amylolyticus 27C64 has a diverse set of carbohydrate-active enzymes and complete pectin deconstruction system.</title>
        <authorList>
            <person name="Keggi C."/>
            <person name="Doran-Peterson J."/>
        </authorList>
    </citation>
    <scope>NUCLEOTIDE SEQUENCE [LARGE SCALE GENOMIC DNA]</scope>
    <source>
        <strain evidence="10 11">27C64</strain>
    </source>
</reference>
<dbReference type="Gene3D" id="3.40.50.1980">
    <property type="entry name" value="Nitrogenase molybdenum iron protein domain"/>
    <property type="match status" value="2"/>
</dbReference>
<dbReference type="InterPro" id="IPR018060">
    <property type="entry name" value="HTH_AraC"/>
</dbReference>
<dbReference type="SUPFAM" id="SSF46689">
    <property type="entry name" value="Homeodomain-like"/>
    <property type="match status" value="2"/>
</dbReference>
<gene>
    <name evidence="10" type="ORF">EC604_16595</name>
</gene>
<dbReference type="Pfam" id="PF12833">
    <property type="entry name" value="HTH_18"/>
    <property type="match status" value="1"/>
</dbReference>
<comment type="subcellular location">
    <subcellularLocation>
        <location evidence="1">Cell envelope</location>
    </subcellularLocation>
</comment>
<evidence type="ECO:0000256" key="6">
    <source>
        <dbReference type="ARBA" id="ARBA00023125"/>
    </source>
</evidence>
<evidence type="ECO:0000313" key="11">
    <source>
        <dbReference type="Proteomes" id="UP000323664"/>
    </source>
</evidence>
<dbReference type="GO" id="GO:1901678">
    <property type="term" value="P:iron coordination entity transport"/>
    <property type="evidence" value="ECO:0007669"/>
    <property type="project" value="UniProtKB-ARBA"/>
</dbReference>